<dbReference type="AlphaFoldDB" id="A0A0D6MJR0"/>
<protein>
    <submittedName>
        <fullName evidence="2">Uncharacterized protein</fullName>
    </submittedName>
</protein>
<keyword evidence="3" id="KW-1185">Reference proteome</keyword>
<gene>
    <name evidence="2" type="ORF">Tasa_010_060</name>
</gene>
<sequence>MMVRSLIFVSATSVVLLCAAAPDAEQLGWHPASDAVVVTTDSLAYCHTLERTIETRAPASFQNVRLLETQGARLCDSGHVRPGIDRLRRALQLLRHS</sequence>
<feature type="signal peptide" evidence="1">
    <location>
        <begin position="1"/>
        <end position="20"/>
    </location>
</feature>
<dbReference type="Proteomes" id="UP000032679">
    <property type="component" value="Unassembled WGS sequence"/>
</dbReference>
<evidence type="ECO:0000313" key="2">
    <source>
        <dbReference type="EMBL" id="GAN53513.1"/>
    </source>
</evidence>
<proteinExistence type="predicted"/>
<organism evidence="2 3">
    <name type="scientific">Tanticharoenia sakaeratensis NBRC 103193</name>
    <dbReference type="NCBI Taxonomy" id="1231623"/>
    <lineage>
        <taxon>Bacteria</taxon>
        <taxon>Pseudomonadati</taxon>
        <taxon>Pseudomonadota</taxon>
        <taxon>Alphaproteobacteria</taxon>
        <taxon>Acetobacterales</taxon>
        <taxon>Acetobacteraceae</taxon>
        <taxon>Tanticharoenia</taxon>
    </lineage>
</organism>
<comment type="caution">
    <text evidence="2">The sequence shown here is derived from an EMBL/GenBank/DDBJ whole genome shotgun (WGS) entry which is preliminary data.</text>
</comment>
<dbReference type="EMBL" id="BALE01000010">
    <property type="protein sequence ID" value="GAN53513.1"/>
    <property type="molecule type" value="Genomic_DNA"/>
</dbReference>
<reference evidence="2 3" key="1">
    <citation type="submission" date="2012-10" db="EMBL/GenBank/DDBJ databases">
        <title>Genome sequencing of Tanticharoenia sakaeratensis NBRC 103193.</title>
        <authorList>
            <person name="Azuma Y."/>
            <person name="Hadano H."/>
            <person name="Hirakawa H."/>
            <person name="Matsushita K."/>
        </authorList>
    </citation>
    <scope>NUCLEOTIDE SEQUENCE [LARGE SCALE GENOMIC DNA]</scope>
    <source>
        <strain evidence="2 3">NBRC 103193</strain>
    </source>
</reference>
<name>A0A0D6MJR0_9PROT</name>
<feature type="chain" id="PRO_5002308301" evidence="1">
    <location>
        <begin position="21"/>
        <end position="97"/>
    </location>
</feature>
<dbReference type="OrthoDB" id="7275517at2"/>
<dbReference type="RefSeq" id="WP_048847553.1">
    <property type="nucleotide sequence ID" value="NZ_BALE01000010.1"/>
</dbReference>
<dbReference type="STRING" id="1231623.Tasa_010_060"/>
<keyword evidence="1" id="KW-0732">Signal</keyword>
<evidence type="ECO:0000313" key="3">
    <source>
        <dbReference type="Proteomes" id="UP000032679"/>
    </source>
</evidence>
<accession>A0A0D6MJR0</accession>
<evidence type="ECO:0000256" key="1">
    <source>
        <dbReference type="SAM" id="SignalP"/>
    </source>
</evidence>